<evidence type="ECO:0000313" key="3">
    <source>
        <dbReference type="Proteomes" id="UP000005426"/>
    </source>
</evidence>
<feature type="compositionally biased region" description="Low complexity" evidence="1">
    <location>
        <begin position="13"/>
        <end position="27"/>
    </location>
</feature>
<feature type="compositionally biased region" description="Basic and acidic residues" evidence="1">
    <location>
        <begin position="255"/>
        <end position="265"/>
    </location>
</feature>
<organism evidence="2 3">
    <name type="scientific">Hypocrea atroviridis (strain ATCC 20476 / IMI 206040)</name>
    <name type="common">Trichoderma atroviride</name>
    <dbReference type="NCBI Taxonomy" id="452589"/>
    <lineage>
        <taxon>Eukaryota</taxon>
        <taxon>Fungi</taxon>
        <taxon>Dikarya</taxon>
        <taxon>Ascomycota</taxon>
        <taxon>Pezizomycotina</taxon>
        <taxon>Sordariomycetes</taxon>
        <taxon>Hypocreomycetidae</taxon>
        <taxon>Hypocreales</taxon>
        <taxon>Hypocreaceae</taxon>
        <taxon>Trichoderma</taxon>
    </lineage>
</organism>
<feature type="region of interest" description="Disordered" evidence="1">
    <location>
        <begin position="48"/>
        <end position="109"/>
    </location>
</feature>
<dbReference type="AlphaFoldDB" id="G9NSK6"/>
<comment type="caution">
    <text evidence="2">The sequence shown here is derived from an EMBL/GenBank/DDBJ whole genome shotgun (WGS) entry which is preliminary data.</text>
</comment>
<keyword evidence="3" id="KW-1185">Reference proteome</keyword>
<dbReference type="EMBL" id="ABDG02000022">
    <property type="protein sequence ID" value="EHK46403.1"/>
    <property type="molecule type" value="Genomic_DNA"/>
</dbReference>
<feature type="region of interest" description="Disordered" evidence="1">
    <location>
        <begin position="240"/>
        <end position="265"/>
    </location>
</feature>
<feature type="compositionally biased region" description="Polar residues" evidence="1">
    <location>
        <begin position="1"/>
        <end position="12"/>
    </location>
</feature>
<reference evidence="2 3" key="1">
    <citation type="journal article" date="2011" name="Genome Biol.">
        <title>Comparative genome sequence analysis underscores mycoparasitism as the ancestral life style of Trichoderma.</title>
        <authorList>
            <person name="Kubicek C.P."/>
            <person name="Herrera-Estrella A."/>
            <person name="Seidl-Seiboth V."/>
            <person name="Martinez D.A."/>
            <person name="Druzhinina I.S."/>
            <person name="Thon M."/>
            <person name="Zeilinger S."/>
            <person name="Casas-Flores S."/>
            <person name="Horwitz B.A."/>
            <person name="Mukherjee P.K."/>
            <person name="Mukherjee M."/>
            <person name="Kredics L."/>
            <person name="Alcaraz L.D."/>
            <person name="Aerts A."/>
            <person name="Antal Z."/>
            <person name="Atanasova L."/>
            <person name="Cervantes-Badillo M.G."/>
            <person name="Challacombe J."/>
            <person name="Chertkov O."/>
            <person name="McCluskey K."/>
            <person name="Coulpier F."/>
            <person name="Deshpande N."/>
            <person name="von Doehren H."/>
            <person name="Ebbole D.J."/>
            <person name="Esquivel-Naranjo E.U."/>
            <person name="Fekete E."/>
            <person name="Flipphi M."/>
            <person name="Glaser F."/>
            <person name="Gomez-Rodriguez E.Y."/>
            <person name="Gruber S."/>
            <person name="Han C."/>
            <person name="Henrissat B."/>
            <person name="Hermosa R."/>
            <person name="Hernandez-Onate M."/>
            <person name="Karaffa L."/>
            <person name="Kosti I."/>
            <person name="Le Crom S."/>
            <person name="Lindquist E."/>
            <person name="Lucas S."/>
            <person name="Luebeck M."/>
            <person name="Luebeck P.S."/>
            <person name="Margeot A."/>
            <person name="Metz B."/>
            <person name="Misra M."/>
            <person name="Nevalainen H."/>
            <person name="Omann M."/>
            <person name="Packer N."/>
            <person name="Perrone G."/>
            <person name="Uresti-Rivera E.E."/>
            <person name="Salamov A."/>
            <person name="Schmoll M."/>
            <person name="Seiboth B."/>
            <person name="Shapiro H."/>
            <person name="Sukno S."/>
            <person name="Tamayo-Ramos J.A."/>
            <person name="Tisch D."/>
            <person name="Wiest A."/>
            <person name="Wilkinson H.H."/>
            <person name="Zhang M."/>
            <person name="Coutinho P.M."/>
            <person name="Kenerley C.M."/>
            <person name="Monte E."/>
            <person name="Baker S.E."/>
            <person name="Grigoriev I.V."/>
        </authorList>
    </citation>
    <scope>NUCLEOTIDE SEQUENCE [LARGE SCALE GENOMIC DNA]</scope>
    <source>
        <strain evidence="3">ATCC 20476 / IMI 206040</strain>
    </source>
</reference>
<dbReference type="PROSITE" id="PS51257">
    <property type="entry name" value="PROKAR_LIPOPROTEIN"/>
    <property type="match status" value="1"/>
</dbReference>
<proteinExistence type="predicted"/>
<evidence type="ECO:0000256" key="1">
    <source>
        <dbReference type="SAM" id="MobiDB-lite"/>
    </source>
</evidence>
<dbReference type="Proteomes" id="UP000005426">
    <property type="component" value="Unassembled WGS sequence"/>
</dbReference>
<feature type="region of interest" description="Disordered" evidence="1">
    <location>
        <begin position="1"/>
        <end position="27"/>
    </location>
</feature>
<gene>
    <name evidence="2" type="ORF">TRIATDRAFT_89787</name>
</gene>
<accession>G9NSK6</accession>
<protein>
    <submittedName>
        <fullName evidence="2">Uncharacterized protein</fullName>
    </submittedName>
</protein>
<sequence length="265" mass="28072">MLNTRWLQQTGISAACRASSGGRSGAAEATTAGTLQLWEARSPVSIPAAPSIGRVPEAMPKPGGQAQQTGGSWKDEGGGTVGLPGDERGSGDAARPQGASVDPPPRRGGPALCRCPIPARPAGELLLRQVRRRRLPLRGAGAAGGARTVPLRLGALQMLLTCIHARLAWRTDLDARATLGGRPRGGRAFFRLLNLHQTFIEPPGTLSEHAEHAEHACLWPWSLVCIFTCEYHLQPFTSTNQPETSIVSPTVKGHNGKESPKKKSS</sequence>
<evidence type="ECO:0000313" key="2">
    <source>
        <dbReference type="EMBL" id="EHK46403.1"/>
    </source>
</evidence>
<name>G9NSK6_HYPAI</name>
<dbReference type="HOGENOM" id="CLU_1049943_0_0_1"/>